<dbReference type="AlphaFoldDB" id="A0A0A0M9H2"/>
<dbReference type="EMBL" id="AVBH01000005">
    <property type="protein sequence ID" value="KGO99720.1"/>
    <property type="molecule type" value="Genomic_DNA"/>
</dbReference>
<evidence type="ECO:0000313" key="2">
    <source>
        <dbReference type="Proteomes" id="UP000030003"/>
    </source>
</evidence>
<gene>
    <name evidence="1" type="ORF">N791_07625</name>
</gene>
<proteinExistence type="predicted"/>
<reference evidence="1 2" key="1">
    <citation type="submission" date="2013-08" db="EMBL/GenBank/DDBJ databases">
        <title>Genomic analysis of Lysobacter defluvii.</title>
        <authorList>
            <person name="Wang Q."/>
            <person name="Wang G."/>
        </authorList>
    </citation>
    <scope>NUCLEOTIDE SEQUENCE [LARGE SCALE GENOMIC DNA]</scope>
    <source>
        <strain evidence="1 2">IMMIB APB-9</strain>
    </source>
</reference>
<dbReference type="STRING" id="1385515.GCA_000423325_00287"/>
<accession>A0A0A0M9H2</accession>
<evidence type="ECO:0000313" key="1">
    <source>
        <dbReference type="EMBL" id="KGO99720.1"/>
    </source>
</evidence>
<comment type="caution">
    <text evidence="1">The sequence shown here is derived from an EMBL/GenBank/DDBJ whole genome shotgun (WGS) entry which is preliminary data.</text>
</comment>
<keyword evidence="2" id="KW-1185">Reference proteome</keyword>
<sequence>MVDEDEEPIGVASRFIMPSGVRRSDGAFFTAVCNGLKISNTDRLSPKRGKERFVNFVKTRCGQARQSLMVMFIDCAQRITRAEYEFLADVDEQLTDAQLRLFLVFVRQSDATGIEVSDDWSDYPSHMVRRWFMATHAFQPLMGTAEVMHALSRYDTEACWPTSDMPFSRYFARNAFDGGWTLAQQAQLLMDGVNALRLEAGMNATEGWPMQTFTHTVRYLLTNIAGRDPNFEQFTKEHVREALVATGYLRLEYVRANLILPREVA</sequence>
<name>A0A0A0M9H2_9GAMM</name>
<protein>
    <submittedName>
        <fullName evidence="1">Uncharacterized protein</fullName>
    </submittedName>
</protein>
<dbReference type="eggNOG" id="COG1474">
    <property type="taxonomic scope" value="Bacteria"/>
</dbReference>
<dbReference type="Proteomes" id="UP000030003">
    <property type="component" value="Unassembled WGS sequence"/>
</dbReference>
<organism evidence="1 2">
    <name type="scientific">Lysobacter defluvii IMMIB APB-9 = DSM 18482</name>
    <dbReference type="NCBI Taxonomy" id="1385515"/>
    <lineage>
        <taxon>Bacteria</taxon>
        <taxon>Pseudomonadati</taxon>
        <taxon>Pseudomonadota</taxon>
        <taxon>Gammaproteobacteria</taxon>
        <taxon>Lysobacterales</taxon>
        <taxon>Lysobacteraceae</taxon>
        <taxon>Novilysobacter</taxon>
    </lineage>
</organism>